<accession>A0AAP0L5K4</accession>
<feature type="compositionally biased region" description="Basic and acidic residues" evidence="1">
    <location>
        <begin position="73"/>
        <end position="88"/>
    </location>
</feature>
<feature type="region of interest" description="Disordered" evidence="1">
    <location>
        <begin position="65"/>
        <end position="88"/>
    </location>
</feature>
<gene>
    <name evidence="2" type="ORF">Scep_000144</name>
</gene>
<evidence type="ECO:0000313" key="3">
    <source>
        <dbReference type="Proteomes" id="UP001419268"/>
    </source>
</evidence>
<dbReference type="EMBL" id="JBBNAG010000001">
    <property type="protein sequence ID" value="KAK9164953.1"/>
    <property type="molecule type" value="Genomic_DNA"/>
</dbReference>
<comment type="caution">
    <text evidence="2">The sequence shown here is derived from an EMBL/GenBank/DDBJ whole genome shotgun (WGS) entry which is preliminary data.</text>
</comment>
<feature type="region of interest" description="Disordered" evidence="1">
    <location>
        <begin position="1"/>
        <end position="28"/>
    </location>
</feature>
<evidence type="ECO:0000256" key="1">
    <source>
        <dbReference type="SAM" id="MobiDB-lite"/>
    </source>
</evidence>
<proteinExistence type="predicted"/>
<dbReference type="AlphaFoldDB" id="A0AAP0L5K4"/>
<dbReference type="Proteomes" id="UP001419268">
    <property type="component" value="Unassembled WGS sequence"/>
</dbReference>
<organism evidence="2 3">
    <name type="scientific">Stephania cephalantha</name>
    <dbReference type="NCBI Taxonomy" id="152367"/>
    <lineage>
        <taxon>Eukaryota</taxon>
        <taxon>Viridiplantae</taxon>
        <taxon>Streptophyta</taxon>
        <taxon>Embryophyta</taxon>
        <taxon>Tracheophyta</taxon>
        <taxon>Spermatophyta</taxon>
        <taxon>Magnoliopsida</taxon>
        <taxon>Ranunculales</taxon>
        <taxon>Menispermaceae</taxon>
        <taxon>Menispermoideae</taxon>
        <taxon>Cissampelideae</taxon>
        <taxon>Stephania</taxon>
    </lineage>
</organism>
<evidence type="ECO:0000313" key="2">
    <source>
        <dbReference type="EMBL" id="KAK9164953.1"/>
    </source>
</evidence>
<sequence length="88" mass="10096">MEEASSPYLPIRFSRKKKGRPAEREGKQVGLKAVYSISPCQREGKEREDYCRWWWMVTTALQMGSNHSSVGSDSDRGSGSENELKKWL</sequence>
<keyword evidence="3" id="KW-1185">Reference proteome</keyword>
<name>A0AAP0L5K4_9MAGN</name>
<reference evidence="2 3" key="1">
    <citation type="submission" date="2024-01" db="EMBL/GenBank/DDBJ databases">
        <title>Genome assemblies of Stephania.</title>
        <authorList>
            <person name="Yang L."/>
        </authorList>
    </citation>
    <scope>NUCLEOTIDE SEQUENCE [LARGE SCALE GENOMIC DNA]</scope>
    <source>
        <strain evidence="2">JXDWG</strain>
        <tissue evidence="2">Leaf</tissue>
    </source>
</reference>
<protein>
    <submittedName>
        <fullName evidence="2">Uncharacterized protein</fullName>
    </submittedName>
</protein>